<evidence type="ECO:0000256" key="2">
    <source>
        <dbReference type="SAM" id="Phobius"/>
    </source>
</evidence>
<protein>
    <submittedName>
        <fullName evidence="4">Helicase</fullName>
    </submittedName>
</protein>
<accession>A0A3A3ZYH7</accession>
<keyword evidence="4" id="KW-0067">ATP-binding</keyword>
<feature type="region of interest" description="Disordered" evidence="1">
    <location>
        <begin position="1"/>
        <end position="31"/>
    </location>
</feature>
<evidence type="ECO:0000259" key="3">
    <source>
        <dbReference type="Pfam" id="PF13400"/>
    </source>
</evidence>
<keyword evidence="5" id="KW-1185">Reference proteome</keyword>
<keyword evidence="4" id="KW-0347">Helicase</keyword>
<keyword evidence="4" id="KW-0547">Nucleotide-binding</keyword>
<gene>
    <name evidence="4" type="ORF">D5H75_39645</name>
</gene>
<keyword evidence="2" id="KW-0472">Membrane</keyword>
<feature type="domain" description="Putative Flp pilus-assembly TadG-like N-terminal" evidence="3">
    <location>
        <begin position="39"/>
        <end position="86"/>
    </location>
</feature>
<keyword evidence="2" id="KW-0812">Transmembrane</keyword>
<organism evidence="4 5">
    <name type="scientific">Bailinhaonella thermotolerans</name>
    <dbReference type="NCBI Taxonomy" id="1070861"/>
    <lineage>
        <taxon>Bacteria</taxon>
        <taxon>Bacillati</taxon>
        <taxon>Actinomycetota</taxon>
        <taxon>Actinomycetes</taxon>
        <taxon>Streptosporangiales</taxon>
        <taxon>Streptosporangiaceae</taxon>
        <taxon>Bailinhaonella</taxon>
    </lineage>
</organism>
<reference evidence="4 5" key="1">
    <citation type="submission" date="2018-09" db="EMBL/GenBank/DDBJ databases">
        <title>YIM 75507 draft genome.</title>
        <authorList>
            <person name="Tang S."/>
            <person name="Feng Y."/>
        </authorList>
    </citation>
    <scope>NUCLEOTIDE SEQUENCE [LARGE SCALE GENOMIC DNA]</scope>
    <source>
        <strain evidence="4 5">YIM 75507</strain>
    </source>
</reference>
<feature type="compositionally biased region" description="Basic residues" evidence="1">
    <location>
        <begin position="9"/>
        <end position="24"/>
    </location>
</feature>
<dbReference type="InterPro" id="IPR028087">
    <property type="entry name" value="Tad_N"/>
</dbReference>
<evidence type="ECO:0000256" key="1">
    <source>
        <dbReference type="SAM" id="MobiDB-lite"/>
    </source>
</evidence>
<dbReference type="AlphaFoldDB" id="A0A3A3ZYH7"/>
<keyword evidence="2" id="KW-1133">Transmembrane helix</keyword>
<dbReference type="InterPro" id="IPR021202">
    <property type="entry name" value="Rv3654c-like"/>
</dbReference>
<dbReference type="NCBIfam" id="TIGR03816">
    <property type="entry name" value="tadE_like_DECH"/>
    <property type="match status" value="1"/>
</dbReference>
<comment type="caution">
    <text evidence="4">The sequence shown here is derived from an EMBL/GenBank/DDBJ whole genome shotgun (WGS) entry which is preliminary data.</text>
</comment>
<feature type="transmembrane region" description="Helical" evidence="2">
    <location>
        <begin position="41"/>
        <end position="65"/>
    </location>
</feature>
<name>A0A3A3ZYH7_9ACTN</name>
<dbReference type="Pfam" id="PF13400">
    <property type="entry name" value="Tad"/>
    <property type="match status" value="1"/>
</dbReference>
<proteinExistence type="predicted"/>
<sequence>MSCRDLRRASGRIRRSRRGPRRVGRSAGPLTRGRYGSRGSATVWVAGVIGLVWVVVVVLVSIGAIRDARHRAQAAADLSALAAARQAHTGERTGCGRASAIAEANRARMVRCGITQDGIADVTTEVVLSEVATGVRHAIRARARAGPVAGTLADAADPAGDR</sequence>
<evidence type="ECO:0000313" key="4">
    <source>
        <dbReference type="EMBL" id="RJL20405.1"/>
    </source>
</evidence>
<dbReference type="RefSeq" id="WP_119931789.1">
    <property type="nucleotide sequence ID" value="NZ_QZEY01000031.1"/>
</dbReference>
<evidence type="ECO:0000313" key="5">
    <source>
        <dbReference type="Proteomes" id="UP000265768"/>
    </source>
</evidence>
<dbReference type="Proteomes" id="UP000265768">
    <property type="component" value="Unassembled WGS sequence"/>
</dbReference>
<keyword evidence="4" id="KW-0378">Hydrolase</keyword>
<dbReference type="GO" id="GO:0004386">
    <property type="term" value="F:helicase activity"/>
    <property type="evidence" value="ECO:0007669"/>
    <property type="project" value="UniProtKB-KW"/>
</dbReference>
<dbReference type="EMBL" id="QZEY01000031">
    <property type="protein sequence ID" value="RJL20405.1"/>
    <property type="molecule type" value="Genomic_DNA"/>
</dbReference>